<organism evidence="1">
    <name type="scientific">Chrysotila carterae</name>
    <name type="common">Marine alga</name>
    <name type="synonym">Syracosphaera carterae</name>
    <dbReference type="NCBI Taxonomy" id="13221"/>
    <lineage>
        <taxon>Eukaryota</taxon>
        <taxon>Haptista</taxon>
        <taxon>Haptophyta</taxon>
        <taxon>Prymnesiophyceae</taxon>
        <taxon>Isochrysidales</taxon>
        <taxon>Isochrysidaceae</taxon>
        <taxon>Chrysotila</taxon>
    </lineage>
</organism>
<dbReference type="InterPro" id="IPR001680">
    <property type="entry name" value="WD40_rpt"/>
</dbReference>
<protein>
    <submittedName>
        <fullName evidence="1">Uncharacterized protein</fullName>
    </submittedName>
</protein>
<dbReference type="InterPro" id="IPR015943">
    <property type="entry name" value="WD40/YVTN_repeat-like_dom_sf"/>
</dbReference>
<proteinExistence type="predicted"/>
<sequence>MPGQKRTSDSWLSDDWELQTANVLVIAIQQAPALLVPGTDCRRLPAAVGLASDDMMFTDCPQVKSSWRVVRAHAGGTLAAAFGSEVLVSAGADSRVGLWYEPGWCSHPVPPVAHVINADGGVRGRHGAMLEELSVNRHIWAVAAGRVVAVGGSAPTDEVSYLGPLPHGVDAVQVLDDGSVTAACFGGVMVWRPAPPSSLECTGKKSYVPAVFSVHDGTFVPPPTQMLASLPFPGWPRRLAASAAGGWLAAAAWSGAVHTVRLWRLCDGTEFVCTGFSEQLAILCWSEDGSWLACASGATVSVWEFPLVNEVRGPPAGAAPRRYEGASSVTALCFAPVAASTPSLACAYADGSLLLLSIEARKTTLWCEPLSQLTPASGECVEHIAWARLGDGRQQMLLASSGSQLRSVTIQSLRGLEESRKAARSHASMDF</sequence>
<dbReference type="SMART" id="SM00320">
    <property type="entry name" value="WD40"/>
    <property type="match status" value="4"/>
</dbReference>
<accession>A0A7S4B4G3</accession>
<gene>
    <name evidence="1" type="ORF">PCAR00345_LOCUS6095</name>
</gene>
<reference evidence="1" key="1">
    <citation type="submission" date="2021-01" db="EMBL/GenBank/DDBJ databases">
        <authorList>
            <person name="Corre E."/>
            <person name="Pelletier E."/>
            <person name="Niang G."/>
            <person name="Scheremetjew M."/>
            <person name="Finn R."/>
            <person name="Kale V."/>
            <person name="Holt S."/>
            <person name="Cochrane G."/>
            <person name="Meng A."/>
            <person name="Brown T."/>
            <person name="Cohen L."/>
        </authorList>
    </citation>
    <scope>NUCLEOTIDE SEQUENCE</scope>
    <source>
        <strain evidence="1">CCMP645</strain>
    </source>
</reference>
<dbReference type="SUPFAM" id="SSF50978">
    <property type="entry name" value="WD40 repeat-like"/>
    <property type="match status" value="1"/>
</dbReference>
<dbReference type="AlphaFoldDB" id="A0A7S4B4G3"/>
<dbReference type="EMBL" id="HBIZ01010332">
    <property type="protein sequence ID" value="CAE0753508.1"/>
    <property type="molecule type" value="Transcribed_RNA"/>
</dbReference>
<dbReference type="InterPro" id="IPR036322">
    <property type="entry name" value="WD40_repeat_dom_sf"/>
</dbReference>
<evidence type="ECO:0000313" key="1">
    <source>
        <dbReference type="EMBL" id="CAE0753508.1"/>
    </source>
</evidence>
<dbReference type="Gene3D" id="2.130.10.10">
    <property type="entry name" value="YVTN repeat-like/Quinoprotein amine dehydrogenase"/>
    <property type="match status" value="1"/>
</dbReference>
<name>A0A7S4B4G3_CHRCT</name>